<dbReference type="Proteomes" id="UP001487740">
    <property type="component" value="Unassembled WGS sequence"/>
</dbReference>
<dbReference type="AlphaFoldDB" id="A0AAW0SF35"/>
<proteinExistence type="predicted"/>
<protein>
    <submittedName>
        <fullName evidence="1">Uncharacterized protein</fullName>
    </submittedName>
</protein>
<dbReference type="EMBL" id="JARAKH010001157">
    <property type="protein sequence ID" value="KAK8373455.1"/>
    <property type="molecule type" value="Genomic_DNA"/>
</dbReference>
<evidence type="ECO:0000313" key="1">
    <source>
        <dbReference type="EMBL" id="KAK8373455.1"/>
    </source>
</evidence>
<organism evidence="1 2">
    <name type="scientific">Scylla paramamosain</name>
    <name type="common">Mud crab</name>
    <dbReference type="NCBI Taxonomy" id="85552"/>
    <lineage>
        <taxon>Eukaryota</taxon>
        <taxon>Metazoa</taxon>
        <taxon>Ecdysozoa</taxon>
        <taxon>Arthropoda</taxon>
        <taxon>Crustacea</taxon>
        <taxon>Multicrustacea</taxon>
        <taxon>Malacostraca</taxon>
        <taxon>Eumalacostraca</taxon>
        <taxon>Eucarida</taxon>
        <taxon>Decapoda</taxon>
        <taxon>Pleocyemata</taxon>
        <taxon>Brachyura</taxon>
        <taxon>Eubrachyura</taxon>
        <taxon>Portunoidea</taxon>
        <taxon>Portunidae</taxon>
        <taxon>Portuninae</taxon>
        <taxon>Scylla</taxon>
    </lineage>
</organism>
<accession>A0AAW0SF35</accession>
<gene>
    <name evidence="1" type="ORF">O3P69_012686</name>
</gene>
<keyword evidence="2" id="KW-1185">Reference proteome</keyword>
<sequence>MEISTALFSWLHIFSTQSEGSVIPPVHYPNFYSQHYHNNERSGVVAEDSFEEDNASASSEQSKCLAKSWRSGREAVARGRRLGCCTRPIDHIFGVALALRCSQVAVAHHLPEKSFFNLTACQGRAFLISILILHD</sequence>
<evidence type="ECO:0000313" key="2">
    <source>
        <dbReference type="Proteomes" id="UP001487740"/>
    </source>
</evidence>
<comment type="caution">
    <text evidence="1">The sequence shown here is derived from an EMBL/GenBank/DDBJ whole genome shotgun (WGS) entry which is preliminary data.</text>
</comment>
<reference evidence="1 2" key="1">
    <citation type="submission" date="2023-03" db="EMBL/GenBank/DDBJ databases">
        <title>High-quality genome of Scylla paramamosain provides insights in environmental adaptation.</title>
        <authorList>
            <person name="Zhang L."/>
        </authorList>
    </citation>
    <scope>NUCLEOTIDE SEQUENCE [LARGE SCALE GENOMIC DNA]</scope>
    <source>
        <strain evidence="1">LZ_2023a</strain>
        <tissue evidence="1">Muscle</tissue>
    </source>
</reference>
<name>A0AAW0SF35_SCYPA</name>